<dbReference type="AlphaFoldDB" id="A0A7L9QEQ3"/>
<reference evidence="2" key="1">
    <citation type="journal article" date="2020" name="Microb. Ecol.">
        <title>The Under-explored Extracellular Proteome of Aero-Terrestrial Microalgae Provides Clues on Different Mechanisms of Desiccation Tolerance in Non-Model Organisms.</title>
        <authorList>
            <person name="Gonzalez-Hourcade M."/>
            <person name="Del Campo E.M."/>
            <person name="Casano L.M."/>
        </authorList>
    </citation>
    <scope>NUCLEOTIDE SEQUENCE</scope>
    <source>
        <strain evidence="2">TR9</strain>
    </source>
</reference>
<proteinExistence type="evidence at transcript level"/>
<protein>
    <submittedName>
        <fullName evidence="2">Putative extracellular protein TR9_098</fullName>
    </submittedName>
</protein>
<evidence type="ECO:0000313" key="2">
    <source>
        <dbReference type="EMBL" id="QOL01297.1"/>
    </source>
</evidence>
<feature type="chain" id="PRO_5029810617" evidence="1">
    <location>
        <begin position="30"/>
        <end position="146"/>
    </location>
</feature>
<name>A0A7L9QEQ3_9CHLO</name>
<sequence>MAPALVTLKASATVMITFYILLLASGTKAACPRCDARSSSSRLQKEDCLIGANYLRGLPAATMCFPDASGCSGMVHINSCATEICGPPEGQGILCSTAADYVTAAAFACTDSTGSLPDANMTVTEDPTLSIILTKPYASYAPGSVG</sequence>
<dbReference type="EMBL" id="MT439050">
    <property type="protein sequence ID" value="QOL01297.1"/>
    <property type="molecule type" value="mRNA"/>
</dbReference>
<evidence type="ECO:0000256" key="1">
    <source>
        <dbReference type="SAM" id="SignalP"/>
    </source>
</evidence>
<organism evidence="2">
    <name type="scientific">Trebouxia lynnae</name>
    <dbReference type="NCBI Taxonomy" id="1825957"/>
    <lineage>
        <taxon>Eukaryota</taxon>
        <taxon>Viridiplantae</taxon>
        <taxon>Chlorophyta</taxon>
        <taxon>core chlorophytes</taxon>
        <taxon>Trebouxiophyceae</taxon>
        <taxon>Trebouxiales</taxon>
        <taxon>Trebouxiaceae</taxon>
        <taxon>Trebouxia</taxon>
    </lineage>
</organism>
<feature type="signal peptide" evidence="1">
    <location>
        <begin position="1"/>
        <end position="29"/>
    </location>
</feature>
<accession>A0A7L9QEQ3</accession>
<keyword evidence="1" id="KW-0732">Signal</keyword>